<protein>
    <submittedName>
        <fullName evidence="1">Uncharacterized protein</fullName>
    </submittedName>
</protein>
<dbReference type="EMBL" id="MU970042">
    <property type="protein sequence ID" value="KAK9325164.1"/>
    <property type="molecule type" value="Genomic_DNA"/>
</dbReference>
<comment type="caution">
    <text evidence="1">The sequence shown here is derived from an EMBL/GenBank/DDBJ whole genome shotgun (WGS) entry which is preliminary data.</text>
</comment>
<gene>
    <name evidence="1" type="ORF">V1517DRAFT_202429</name>
</gene>
<organism evidence="1 2">
    <name type="scientific">Lipomyces orientalis</name>
    <dbReference type="NCBI Taxonomy" id="1233043"/>
    <lineage>
        <taxon>Eukaryota</taxon>
        <taxon>Fungi</taxon>
        <taxon>Dikarya</taxon>
        <taxon>Ascomycota</taxon>
        <taxon>Saccharomycotina</taxon>
        <taxon>Lipomycetes</taxon>
        <taxon>Lipomycetales</taxon>
        <taxon>Lipomycetaceae</taxon>
        <taxon>Lipomyces</taxon>
    </lineage>
</organism>
<sequence length="965" mass="102904">MPVAIPMIPRRPHSPSVNLRRPRDLYETQQQVAEIELDLSRTLAENEKNFGETTQSNEPPGMYDGMEHIGGLLERQDQEREESESYSEVELSGSAPSDSSIGAGNYFDGIRSPQPHIPRRPQAPSPATSSNAVIQSPMPRIPDRPRSSNRNALSPMPAVSIIPERPERPSHSRTSTPSMLAEAHSESDFPVPTIPQRPASTSKITNMPAKTKVPERPGSASHTYDPKIPDRAFVHATMQDIPQRPAARPTKQHSNVHVHVSPNALVIDPSGEGEPGQIHTVPTFKPDTGSDSFTQVSPDTSEINTVFDLAAQKAEEELQHPAELAAKFGSTVLNRPNPLSGLLEPTATPEDTSPTETSPIVSAREAEVLLSPTESTGQRDVLESLIHTYLENQTPVTEEPNTLEVVPETGDRQATSDKSNDKPFKDTMPLDPEVDQEAIESVDEVAAAGRQTSTDTPAHSVGPANEPAAAVIDTPAIAGSSIDDKLEQAERAQTEEVTPVDEKASEVKELTSDVTEPMTTEASLAAAESHVAEPDDENSEVSALPEIPRRPSRPQVPPRPKPIPSPAGSPAQTPTHEPSSISPQVTPRSETAPTMQASGGSGAGPPVTKPKPPPPARPNKLSGIRAAFAKDLESRFGKAGPMPFMMPRPPKPAQLSPAAEPEATIMTDERPASAAEDKSTTPAAPATQTKLNDVRKGRARGPRGRKLPAPTELPGGWGFSSVITVWDMWNPETLSGASIETINPVLSTKAVVPGMTVLEDENTNTVAKVEVKSVDDLSNDALKSTTVAMDTPRVMPDTVVPPSESNVPDSSADEGTEVAEGIETQTVAGSSSDEGAGAIETSDTRIVDASEATEEQITTIESEGVSPLFEEPPMVSTLEGPVEHNHYEAEDVTPGKQNDGETEVVASSIEDPSEGELISNPVPTKGVHEEPEDFRESKNIEENPTSNDFAGDAGETVLDEGANID</sequence>
<proteinExistence type="predicted"/>
<accession>A0ACC3TVE7</accession>
<name>A0ACC3TVE7_9ASCO</name>
<reference evidence="2" key="1">
    <citation type="journal article" date="2024" name="Front. Bioeng. Biotechnol.">
        <title>Genome-scale model development and genomic sequencing of the oleaginous clade Lipomyces.</title>
        <authorList>
            <person name="Czajka J.J."/>
            <person name="Han Y."/>
            <person name="Kim J."/>
            <person name="Mondo S.J."/>
            <person name="Hofstad B.A."/>
            <person name="Robles A."/>
            <person name="Haridas S."/>
            <person name="Riley R."/>
            <person name="LaButti K."/>
            <person name="Pangilinan J."/>
            <person name="Andreopoulos W."/>
            <person name="Lipzen A."/>
            <person name="Yan J."/>
            <person name="Wang M."/>
            <person name="Ng V."/>
            <person name="Grigoriev I.V."/>
            <person name="Spatafora J.W."/>
            <person name="Magnuson J.K."/>
            <person name="Baker S.E."/>
            <person name="Pomraning K.R."/>
        </authorList>
    </citation>
    <scope>NUCLEOTIDE SEQUENCE [LARGE SCALE GENOMIC DNA]</scope>
    <source>
        <strain evidence="2">CBS 10300</strain>
    </source>
</reference>
<evidence type="ECO:0000313" key="1">
    <source>
        <dbReference type="EMBL" id="KAK9325164.1"/>
    </source>
</evidence>
<keyword evidence="2" id="KW-1185">Reference proteome</keyword>
<dbReference type="Proteomes" id="UP001489719">
    <property type="component" value="Unassembled WGS sequence"/>
</dbReference>
<evidence type="ECO:0000313" key="2">
    <source>
        <dbReference type="Proteomes" id="UP001489719"/>
    </source>
</evidence>